<evidence type="ECO:0000313" key="2">
    <source>
        <dbReference type="EMBL" id="RCK79338.1"/>
    </source>
</evidence>
<feature type="region of interest" description="Disordered" evidence="1">
    <location>
        <begin position="628"/>
        <end position="647"/>
    </location>
</feature>
<dbReference type="AlphaFoldDB" id="A0A367ZMI6"/>
<evidence type="ECO:0000256" key="1">
    <source>
        <dbReference type="SAM" id="MobiDB-lite"/>
    </source>
</evidence>
<evidence type="ECO:0000313" key="3">
    <source>
        <dbReference type="Proteomes" id="UP000252355"/>
    </source>
</evidence>
<organism evidence="2 3">
    <name type="scientific">Candidatus Ozemobacter sibiricus</name>
    <dbReference type="NCBI Taxonomy" id="2268124"/>
    <lineage>
        <taxon>Bacteria</taxon>
        <taxon>Candidatus Ozemobacteria</taxon>
        <taxon>Candidatus Ozemobacterales</taxon>
        <taxon>Candidatus Ozemobacteraceae</taxon>
        <taxon>Candidatus Ozemobacter</taxon>
    </lineage>
</organism>
<comment type="caution">
    <text evidence="2">The sequence shown here is derived from an EMBL/GenBank/DDBJ whole genome shotgun (WGS) entry which is preliminary data.</text>
</comment>
<accession>A0A367ZMI6</accession>
<protein>
    <submittedName>
        <fullName evidence="2">Uncharacterized protein</fullName>
    </submittedName>
</protein>
<dbReference type="EMBL" id="QOQW01000014">
    <property type="protein sequence ID" value="RCK79338.1"/>
    <property type="molecule type" value="Genomic_DNA"/>
</dbReference>
<feature type="compositionally biased region" description="Low complexity" evidence="1">
    <location>
        <begin position="637"/>
        <end position="647"/>
    </location>
</feature>
<proteinExistence type="predicted"/>
<gene>
    <name evidence="2" type="ORF">OZSIB_0209</name>
</gene>
<reference evidence="2 3" key="1">
    <citation type="submission" date="2018-05" db="EMBL/GenBank/DDBJ databases">
        <title>A metagenomic window into the 2 km-deep terrestrial subsurface aquifer revealed taxonomically and functionally diverse microbial community comprising novel uncultured bacterial lineages.</title>
        <authorList>
            <person name="Kadnikov V.V."/>
            <person name="Mardanov A.V."/>
            <person name="Beletsky A.V."/>
            <person name="Banks D."/>
            <person name="Pimenov N.V."/>
            <person name="Frank Y.A."/>
            <person name="Karnachuk O.V."/>
            <person name="Ravin N.V."/>
        </authorList>
    </citation>
    <scope>NUCLEOTIDE SEQUENCE [LARGE SCALE GENOMIC DNA]</scope>
    <source>
        <strain evidence="2">BY5</strain>
    </source>
</reference>
<dbReference type="Proteomes" id="UP000252355">
    <property type="component" value="Unassembled WGS sequence"/>
</dbReference>
<sequence length="915" mass="98524">MLFGLLLPGLVGCRLIDGGDSSGPDVVAAPTSVTTVSTIVTRPVVAGSALRDVKASLLAAVTTEVVTGARVTLTLSDGTTYTMTDNGNGKYTATVTNLQNAKGFVIEAHKGDLVVQNLVTDLQNTDLANLTTDHLTTTFAQVALAFAKNEGTLQLATVADLIKNVTAITIDLTALYKEVVDETNVTYTQQRQLFTAALAEANPEAGEATMTILEQIEKGIKTLTTTTLTWNDTIVQPIAEGELQPPVVLPVDDETQVKLVTEQFMNFFGKAMTGTALSATEINEVSALLGDTFLNNGKNKNDYLSFFANPENDNEEEDFVGFTGRPVFRKIDATTYLVGLSGTVTFRNKTTQTLRTDIIESFRDGYTFDGNFQTYRANALANDDFFPMVIKKFTDGSWKLLGNGSKVDRVDIHLNFLRGYWNVAQPDQYNDQSHLWFQVEDVKNFPVRKVEVSGGKVTGTLTLEKNPAENDSNAWNYWASWGNDSTRHPSAYPATGWPLTGEGSVTHQNGDTYTFKVTYTDNSVQTFIFPVSGLTSNDKPLLNATIAAGATSFNVTWPASQFADFDGYEIFADAIAESGNNRIFYQETANKALTSASIAYQSSSYTLTPGALVNIQVQSRRKNNINSSLARQLRVPGGSSSEGGSASLPAAQADTLKAIGASVKTIGQGLKTVPALPAPASALSSSIRAVINDVPSQEGLWPLTGWRYIFGEDREPLEQETDCFVYSSGTYDSYGLYPIVRLFDNGDPMQVVGYDPAPGKPNPWSAVPAKVWMRVLLRKQLTNGLVAANLETQGGTNQPITLVAGGTPLYFTGSGNFTGSINGVQRNFSLNITMAATDVTAQGRNVDGTFQANFSIDQTAYILDNAIFDANGLKAPANQNQNLLKQGNTVLGQLSVNDQGALVFTPTSGSPIVLQ</sequence>
<name>A0A367ZMI6_9BACT</name>